<dbReference type="WBParaSite" id="MCU_006292-RB">
    <property type="protein sequence ID" value="MCU_006292-RB"/>
    <property type="gene ID" value="MCU_006292"/>
</dbReference>
<dbReference type="InterPro" id="IPR039905">
    <property type="entry name" value="CD2BP2/Lin1"/>
</dbReference>
<evidence type="ECO:0000259" key="2">
    <source>
        <dbReference type="PROSITE" id="PS50829"/>
    </source>
</evidence>
<proteinExistence type="predicted"/>
<evidence type="ECO:0000313" key="5">
    <source>
        <dbReference type="WBParaSite" id="MCU_006292-RB"/>
    </source>
</evidence>
<feature type="domain" description="GYF" evidence="2">
    <location>
        <begin position="272"/>
        <end position="332"/>
    </location>
</feature>
<feature type="region of interest" description="Disordered" evidence="1">
    <location>
        <begin position="245"/>
        <end position="290"/>
    </location>
</feature>
<dbReference type="Gene3D" id="3.30.1490.40">
    <property type="match status" value="1"/>
</dbReference>
<name>A0A0R3ULN2_MESCO</name>
<dbReference type="InterPro" id="IPR035445">
    <property type="entry name" value="GYF-like_dom_sf"/>
</dbReference>
<accession>A0A0R3ULN2</accession>
<evidence type="ECO:0000313" key="4">
    <source>
        <dbReference type="Proteomes" id="UP000267029"/>
    </source>
</evidence>
<feature type="region of interest" description="Disordered" evidence="1">
    <location>
        <begin position="158"/>
        <end position="193"/>
    </location>
</feature>
<evidence type="ECO:0000256" key="1">
    <source>
        <dbReference type="SAM" id="MobiDB-lite"/>
    </source>
</evidence>
<gene>
    <name evidence="3" type="ORF">MCOS_LOCUS8594</name>
</gene>
<dbReference type="PANTHER" id="PTHR13138">
    <property type="entry name" value="PROTEIN LIN1"/>
    <property type="match status" value="1"/>
</dbReference>
<keyword evidence="4" id="KW-1185">Reference proteome</keyword>
<reference evidence="5" key="2">
    <citation type="submission" date="2019-11" db="UniProtKB">
        <authorList>
            <consortium name="WormBaseParasite"/>
        </authorList>
    </citation>
    <scope>IDENTIFICATION</scope>
</reference>
<reference evidence="3 4" key="1">
    <citation type="submission" date="2018-10" db="EMBL/GenBank/DDBJ databases">
        <authorList>
            <consortium name="Pathogen Informatics"/>
        </authorList>
    </citation>
    <scope>NUCLEOTIDE SEQUENCE [LARGE SCALE GENOMIC DNA]</scope>
</reference>
<dbReference type="PROSITE" id="PS50829">
    <property type="entry name" value="GYF"/>
    <property type="match status" value="1"/>
</dbReference>
<sequence length="341" mass="37902">MKRQAEAFEKDEDGVSEQEKVSKNTLESDEEVDEDEKGGRMDEAELQVGQEPDTIGYDGDVRITPFNMREELEDDGHFDASGTFIFKKTNETGDNWLEDVDWTEVRRREDEARKLPVNLEAVNEALPEITDDQQTSLYREVCELLLPKETVLRGLKRMGPTKGARGAGPQRRNWTRRRDGTTVTNKEPDPVGGDPAGFAKLTELANDLLGGGDFDIYQKTREVIEDLVASRTKKNEESELDALGAAIDDGAGFEPSNGDGSDHDDDAADNDAPKWIMKKGGADADTEVEGPFVEADVRRWLAEGVFARPDRVFVKRQDSNEAFQPLTAVDFGRPHAPDQAA</sequence>
<dbReference type="EMBL" id="UXSR01005536">
    <property type="protein sequence ID" value="VDD82591.1"/>
    <property type="molecule type" value="Genomic_DNA"/>
</dbReference>
<feature type="compositionally biased region" description="Acidic residues" evidence="1">
    <location>
        <begin position="27"/>
        <end position="36"/>
    </location>
</feature>
<dbReference type="STRING" id="53468.A0A0R3ULN2"/>
<organism evidence="5">
    <name type="scientific">Mesocestoides corti</name>
    <name type="common">Flatworm</name>
    <dbReference type="NCBI Taxonomy" id="53468"/>
    <lineage>
        <taxon>Eukaryota</taxon>
        <taxon>Metazoa</taxon>
        <taxon>Spiralia</taxon>
        <taxon>Lophotrochozoa</taxon>
        <taxon>Platyhelminthes</taxon>
        <taxon>Cestoda</taxon>
        <taxon>Eucestoda</taxon>
        <taxon>Cyclophyllidea</taxon>
        <taxon>Mesocestoididae</taxon>
        <taxon>Mesocestoides</taxon>
    </lineage>
</organism>
<dbReference type="PANTHER" id="PTHR13138:SF3">
    <property type="entry name" value="CD2 ANTIGEN CYTOPLASMIC TAIL-BINDING PROTEIN 2"/>
    <property type="match status" value="1"/>
</dbReference>
<dbReference type="InterPro" id="IPR003169">
    <property type="entry name" value="GYF"/>
</dbReference>
<dbReference type="OrthoDB" id="331341at2759"/>
<feature type="compositionally biased region" description="Low complexity" evidence="1">
    <location>
        <begin position="245"/>
        <end position="259"/>
    </location>
</feature>
<protein>
    <submittedName>
        <fullName evidence="5">GYF domain-containing protein</fullName>
    </submittedName>
</protein>
<feature type="region of interest" description="Disordered" evidence="1">
    <location>
        <begin position="1"/>
        <end position="58"/>
    </location>
</feature>
<dbReference type="Proteomes" id="UP000267029">
    <property type="component" value="Unassembled WGS sequence"/>
</dbReference>
<dbReference type="AlphaFoldDB" id="A0A0R3ULN2"/>
<evidence type="ECO:0000313" key="3">
    <source>
        <dbReference type="EMBL" id="VDD82591.1"/>
    </source>
</evidence>
<dbReference type="GO" id="GO:0005682">
    <property type="term" value="C:U5 snRNP"/>
    <property type="evidence" value="ECO:0007669"/>
    <property type="project" value="InterPro"/>
</dbReference>